<proteinExistence type="inferred from homology"/>
<dbReference type="EMBL" id="MRCE01000024">
    <property type="protein sequence ID" value="OKH34088.1"/>
    <property type="molecule type" value="Genomic_DNA"/>
</dbReference>
<evidence type="ECO:0000256" key="1">
    <source>
        <dbReference type="ARBA" id="ARBA00004141"/>
    </source>
</evidence>
<dbReference type="SUPFAM" id="SSF81568">
    <property type="entry name" value="Photosystem I reaction center subunit XI, PsaL"/>
    <property type="match status" value="1"/>
</dbReference>
<evidence type="ECO:0000256" key="8">
    <source>
        <dbReference type="ARBA" id="ARBA00023136"/>
    </source>
</evidence>
<name>A0A1U7IBW3_9CYAN</name>
<keyword evidence="8 11" id="KW-0472">Membrane</keyword>
<keyword evidence="6 11" id="KW-0603">Photosystem I</keyword>
<dbReference type="Gene3D" id="1.20.1240.10">
    <property type="entry name" value="Photosystem I PsaL, reaction centre subunit XI"/>
    <property type="match status" value="1"/>
</dbReference>
<comment type="similarity">
    <text evidence="2 11">Belongs to the PsaL family.</text>
</comment>
<keyword evidence="11" id="KW-0793">Thylakoid</keyword>
<evidence type="ECO:0000256" key="9">
    <source>
        <dbReference type="ARBA" id="ARBA00032768"/>
    </source>
</evidence>
<evidence type="ECO:0000256" key="5">
    <source>
        <dbReference type="ARBA" id="ARBA00022692"/>
    </source>
</evidence>
<evidence type="ECO:0000256" key="6">
    <source>
        <dbReference type="ARBA" id="ARBA00022836"/>
    </source>
</evidence>
<dbReference type="InterPro" id="IPR036592">
    <property type="entry name" value="PSI_PsaL_sf"/>
</dbReference>
<keyword evidence="5 11" id="KW-0812">Transmembrane</keyword>
<evidence type="ECO:0000259" key="12">
    <source>
        <dbReference type="Pfam" id="PF02605"/>
    </source>
</evidence>
<dbReference type="Pfam" id="PF02605">
    <property type="entry name" value="PsaL"/>
    <property type="match status" value="1"/>
</dbReference>
<evidence type="ECO:0000256" key="3">
    <source>
        <dbReference type="ARBA" id="ARBA00019514"/>
    </source>
</evidence>
<dbReference type="GO" id="GO:0015979">
    <property type="term" value="P:photosynthesis"/>
    <property type="evidence" value="ECO:0007669"/>
    <property type="project" value="UniProtKB-UniRule"/>
</dbReference>
<sequence>MADPRDAEVVKAYNGDPFVGHLSTPISDSAFTKTFIGNLPAYRKGLSPILRGLEIGMAHGYFLIGPWIKLGPLRDYGEAANLGGLISGLALILIATGCMSVYGLASFQENTSTIPSTNPQAPEPLKTAEGWSQLTAGFFVGAMGGAFVAFFLLENFNVVDAIFRGVVHH</sequence>
<protein>
    <recommendedName>
        <fullName evidence="3 11">Photosystem I reaction center subunit XI</fullName>
    </recommendedName>
    <alternativeName>
        <fullName evidence="9 11">PSI subunit V</fullName>
    </alternativeName>
    <alternativeName>
        <fullName evidence="10 11">PSI-L</fullName>
    </alternativeName>
</protein>
<dbReference type="InterPro" id="IPR022980">
    <property type="entry name" value="PSI_suXI"/>
</dbReference>
<dbReference type="Proteomes" id="UP000185860">
    <property type="component" value="Unassembled WGS sequence"/>
</dbReference>
<dbReference type="GO" id="GO:0009538">
    <property type="term" value="C:photosystem I reaction center"/>
    <property type="evidence" value="ECO:0007669"/>
    <property type="project" value="InterPro"/>
</dbReference>
<keyword evidence="4 11" id="KW-0602">Photosynthesis</keyword>
<dbReference type="InterPro" id="IPR003757">
    <property type="entry name" value="PSI_PsaL"/>
</dbReference>
<dbReference type="NCBIfam" id="NF001926">
    <property type="entry name" value="PRK00704.1-3"/>
    <property type="match status" value="1"/>
</dbReference>
<gene>
    <name evidence="11" type="primary">psaL</name>
    <name evidence="13" type="ORF">NIES2119_21545</name>
</gene>
<feature type="transmembrane region" description="Helical" evidence="11">
    <location>
        <begin position="134"/>
        <end position="153"/>
    </location>
</feature>
<feature type="transmembrane region" description="Helical" evidence="11">
    <location>
        <begin position="80"/>
        <end position="105"/>
    </location>
</feature>
<dbReference type="HAMAP" id="MF_00447">
    <property type="entry name" value="PSI_PsaL"/>
    <property type="match status" value="1"/>
</dbReference>
<evidence type="ECO:0000313" key="13">
    <source>
        <dbReference type="EMBL" id="OKH34088.1"/>
    </source>
</evidence>
<dbReference type="STRING" id="454136.NIES2119_21545"/>
<feature type="domain" description="Photosystem I PsaL reaction centre subunit XI" evidence="12">
    <location>
        <begin position="9"/>
        <end position="157"/>
    </location>
</feature>
<comment type="subcellular location">
    <subcellularLocation>
        <location evidence="11">Cellular thylakoid membrane</location>
        <topology evidence="11">Multi-pass membrane protein</topology>
    </subcellularLocation>
    <subcellularLocation>
        <location evidence="1">Membrane</location>
        <topology evidence="1">Multi-pass membrane protein</topology>
    </subcellularLocation>
</comment>
<evidence type="ECO:0000256" key="11">
    <source>
        <dbReference type="HAMAP-Rule" id="MF_00447"/>
    </source>
</evidence>
<dbReference type="OrthoDB" id="464381at2"/>
<organism evidence="13 14">
    <name type="scientific">[Phormidium ambiguum] IAM M-71</name>
    <dbReference type="NCBI Taxonomy" id="454136"/>
    <lineage>
        <taxon>Bacteria</taxon>
        <taxon>Bacillati</taxon>
        <taxon>Cyanobacteriota</taxon>
        <taxon>Cyanophyceae</taxon>
        <taxon>Oscillatoriophycideae</taxon>
        <taxon>Aerosakkonematales</taxon>
        <taxon>Aerosakkonemataceae</taxon>
        <taxon>Floridanema</taxon>
    </lineage>
</organism>
<comment type="caution">
    <text evidence="13">The sequence shown here is derived from an EMBL/GenBank/DDBJ whole genome shotgun (WGS) entry which is preliminary data.</text>
</comment>
<evidence type="ECO:0000256" key="7">
    <source>
        <dbReference type="ARBA" id="ARBA00022989"/>
    </source>
</evidence>
<keyword evidence="7 11" id="KW-1133">Transmembrane helix</keyword>
<dbReference type="AlphaFoldDB" id="A0A1U7IBW3"/>
<accession>A0A1U7IBW3</accession>
<dbReference type="GO" id="GO:0031676">
    <property type="term" value="C:plasma membrane-derived thylakoid membrane"/>
    <property type="evidence" value="ECO:0007669"/>
    <property type="project" value="UniProtKB-SubCell"/>
</dbReference>
<dbReference type="PANTHER" id="PTHR34803:SF2">
    <property type="entry name" value="PHOTOSYSTEM I REACTION CENTER SUBUNIT XI, CHLOROPLASTIC"/>
    <property type="match status" value="1"/>
</dbReference>
<evidence type="ECO:0000256" key="4">
    <source>
        <dbReference type="ARBA" id="ARBA00022531"/>
    </source>
</evidence>
<evidence type="ECO:0000256" key="2">
    <source>
        <dbReference type="ARBA" id="ARBA00008820"/>
    </source>
</evidence>
<evidence type="ECO:0000313" key="14">
    <source>
        <dbReference type="Proteomes" id="UP000185860"/>
    </source>
</evidence>
<dbReference type="RefSeq" id="WP_073595560.1">
    <property type="nucleotide sequence ID" value="NZ_MRCE01000024.1"/>
</dbReference>
<reference evidence="13 14" key="1">
    <citation type="submission" date="2016-11" db="EMBL/GenBank/DDBJ databases">
        <title>Draft Genome Sequences of Nine Cyanobacterial Strains from Diverse Habitats.</title>
        <authorList>
            <person name="Zhu T."/>
            <person name="Hou S."/>
            <person name="Lu X."/>
            <person name="Hess W.R."/>
        </authorList>
    </citation>
    <scope>NUCLEOTIDE SEQUENCE [LARGE SCALE GENOMIC DNA]</scope>
    <source>
        <strain evidence="13 14">IAM M-71</strain>
    </source>
</reference>
<dbReference type="PANTHER" id="PTHR34803">
    <property type="entry name" value="PHOTOSYSTEM I REACTION CENTER SUBUNIT XI, CHLOROPLASTIC"/>
    <property type="match status" value="1"/>
</dbReference>
<evidence type="ECO:0000256" key="10">
    <source>
        <dbReference type="ARBA" id="ARBA00033437"/>
    </source>
</evidence>